<dbReference type="Pfam" id="PF01261">
    <property type="entry name" value="AP_endonuc_2"/>
    <property type="match status" value="1"/>
</dbReference>
<gene>
    <name evidence="2" type="ORF">GCM10009547_47570</name>
</gene>
<dbReference type="PANTHER" id="PTHR12110">
    <property type="entry name" value="HYDROXYPYRUVATE ISOMERASE"/>
    <property type="match status" value="1"/>
</dbReference>
<dbReference type="PANTHER" id="PTHR12110:SF41">
    <property type="entry name" value="INOSOSE DEHYDRATASE"/>
    <property type="match status" value="1"/>
</dbReference>
<evidence type="ECO:0000313" key="3">
    <source>
        <dbReference type="Proteomes" id="UP001500957"/>
    </source>
</evidence>
<reference evidence="3" key="1">
    <citation type="journal article" date="2019" name="Int. J. Syst. Evol. Microbiol.">
        <title>The Global Catalogue of Microorganisms (GCM) 10K type strain sequencing project: providing services to taxonomists for standard genome sequencing and annotation.</title>
        <authorList>
            <consortium name="The Broad Institute Genomics Platform"/>
            <consortium name="The Broad Institute Genome Sequencing Center for Infectious Disease"/>
            <person name="Wu L."/>
            <person name="Ma J."/>
        </authorList>
    </citation>
    <scope>NUCLEOTIDE SEQUENCE [LARGE SCALE GENOMIC DNA]</scope>
    <source>
        <strain evidence="3">JCM 10671</strain>
    </source>
</reference>
<dbReference type="InterPro" id="IPR013022">
    <property type="entry name" value="Xyl_isomerase-like_TIM-brl"/>
</dbReference>
<protein>
    <submittedName>
        <fullName evidence="2">Sugar phosphate isomerase/epimerase</fullName>
    </submittedName>
</protein>
<name>A0ABP3SGE4_9ACTN</name>
<keyword evidence="3" id="KW-1185">Reference proteome</keyword>
<evidence type="ECO:0000259" key="1">
    <source>
        <dbReference type="Pfam" id="PF01261"/>
    </source>
</evidence>
<dbReference type="InterPro" id="IPR036237">
    <property type="entry name" value="Xyl_isomerase-like_sf"/>
</dbReference>
<dbReference type="InterPro" id="IPR050312">
    <property type="entry name" value="IolE/XylAMocC-like"/>
</dbReference>
<feature type="domain" description="Xylose isomerase-like TIM barrel" evidence="1">
    <location>
        <begin position="97"/>
        <end position="264"/>
    </location>
</feature>
<dbReference type="Proteomes" id="UP001500957">
    <property type="component" value="Unassembled WGS sequence"/>
</dbReference>
<dbReference type="RefSeq" id="WP_344609547.1">
    <property type="nucleotide sequence ID" value="NZ_BAAAHE010000055.1"/>
</dbReference>
<dbReference type="Gene3D" id="3.20.20.150">
    <property type="entry name" value="Divalent-metal-dependent TIM barrel enzymes"/>
    <property type="match status" value="1"/>
</dbReference>
<organism evidence="2 3">
    <name type="scientific">Sporichthya brevicatena</name>
    <dbReference type="NCBI Taxonomy" id="171442"/>
    <lineage>
        <taxon>Bacteria</taxon>
        <taxon>Bacillati</taxon>
        <taxon>Actinomycetota</taxon>
        <taxon>Actinomycetes</taxon>
        <taxon>Sporichthyales</taxon>
        <taxon>Sporichthyaceae</taxon>
        <taxon>Sporichthya</taxon>
    </lineage>
</organism>
<proteinExistence type="predicted"/>
<evidence type="ECO:0000313" key="2">
    <source>
        <dbReference type="EMBL" id="GAA0637678.1"/>
    </source>
</evidence>
<dbReference type="EMBL" id="BAAAHE010000055">
    <property type="protein sequence ID" value="GAA0637678.1"/>
    <property type="molecule type" value="Genomic_DNA"/>
</dbReference>
<comment type="caution">
    <text evidence="2">The sequence shown here is derived from an EMBL/GenBank/DDBJ whole genome shotgun (WGS) entry which is preliminary data.</text>
</comment>
<dbReference type="SUPFAM" id="SSF51658">
    <property type="entry name" value="Xylose isomerase-like"/>
    <property type="match status" value="1"/>
</dbReference>
<sequence>MTAPWIHRLAGAPISWGVCEVPGWGYQLPADLVLSEMAAAGLRAAEFGPDGFLPDGGSERAAVLHRFGMSAVGGFVPVVVHAGEVEATDFDPLFGAFKEAGAGVVVFAAVSGQDGYDSRPELGDDEWTLLCMNLDRLAERAAAFGLVGTLHPHVGTLVERPQEIDRVLLGATIGLCLDTGHCLAGGGDPLALAKVATRRIRHVHLKDVDAALAARVRTGELTYTEAVAAGMYRPLGAGDARVADIVATLEAAGYDGWYVLEQDRILPAPRGGEDDPTDANQRAAAAIRADVDASLAHLRAALPV</sequence>
<keyword evidence="2" id="KW-0413">Isomerase</keyword>
<dbReference type="GO" id="GO:0016853">
    <property type="term" value="F:isomerase activity"/>
    <property type="evidence" value="ECO:0007669"/>
    <property type="project" value="UniProtKB-KW"/>
</dbReference>
<accession>A0ABP3SGE4</accession>